<dbReference type="OrthoDB" id="7362832at2"/>
<dbReference type="AlphaFoldDB" id="A0A286GZX0"/>
<feature type="domain" description="HTH cro/C1-type" evidence="2">
    <location>
        <begin position="58"/>
        <end position="112"/>
    </location>
</feature>
<evidence type="ECO:0000259" key="2">
    <source>
        <dbReference type="PROSITE" id="PS50943"/>
    </source>
</evidence>
<gene>
    <name evidence="3" type="ORF">SAMN05421508_11359</name>
</gene>
<feature type="region of interest" description="Disordered" evidence="1">
    <location>
        <begin position="117"/>
        <end position="137"/>
    </location>
</feature>
<keyword evidence="4" id="KW-1185">Reference proteome</keyword>
<proteinExistence type="predicted"/>
<evidence type="ECO:0000256" key="1">
    <source>
        <dbReference type="SAM" id="MobiDB-lite"/>
    </source>
</evidence>
<dbReference type="Proteomes" id="UP000219621">
    <property type="component" value="Unassembled WGS sequence"/>
</dbReference>
<evidence type="ECO:0000313" key="4">
    <source>
        <dbReference type="Proteomes" id="UP000219621"/>
    </source>
</evidence>
<feature type="compositionally biased region" description="Basic and acidic residues" evidence="1">
    <location>
        <begin position="125"/>
        <end position="134"/>
    </location>
</feature>
<dbReference type="GO" id="GO:0003677">
    <property type="term" value="F:DNA binding"/>
    <property type="evidence" value="ECO:0007669"/>
    <property type="project" value="InterPro"/>
</dbReference>
<organism evidence="3 4">
    <name type="scientific">Caenispirillum bisanense</name>
    <dbReference type="NCBI Taxonomy" id="414052"/>
    <lineage>
        <taxon>Bacteria</taxon>
        <taxon>Pseudomonadati</taxon>
        <taxon>Pseudomonadota</taxon>
        <taxon>Alphaproteobacteria</taxon>
        <taxon>Rhodospirillales</taxon>
        <taxon>Novispirillaceae</taxon>
        <taxon>Caenispirillum</taxon>
    </lineage>
</organism>
<dbReference type="PROSITE" id="PS50943">
    <property type="entry name" value="HTH_CROC1"/>
    <property type="match status" value="1"/>
</dbReference>
<name>A0A286GZX0_9PROT</name>
<evidence type="ECO:0000313" key="3">
    <source>
        <dbReference type="EMBL" id="SOE00604.1"/>
    </source>
</evidence>
<dbReference type="SMART" id="SM00530">
    <property type="entry name" value="HTH_XRE"/>
    <property type="match status" value="1"/>
</dbReference>
<dbReference type="InterPro" id="IPR001387">
    <property type="entry name" value="Cro/C1-type_HTH"/>
</dbReference>
<dbReference type="Pfam" id="PF01381">
    <property type="entry name" value="HTH_3"/>
    <property type="match status" value="1"/>
</dbReference>
<dbReference type="EMBL" id="OCNJ01000013">
    <property type="protein sequence ID" value="SOE00604.1"/>
    <property type="molecule type" value="Genomic_DNA"/>
</dbReference>
<protein>
    <submittedName>
        <fullName evidence="3">Helix-turn-helix domain-containing protein</fullName>
    </submittedName>
</protein>
<reference evidence="4" key="1">
    <citation type="submission" date="2017-09" db="EMBL/GenBank/DDBJ databases">
        <authorList>
            <person name="Varghese N."/>
            <person name="Submissions S."/>
        </authorList>
    </citation>
    <scope>NUCLEOTIDE SEQUENCE [LARGE SCALE GENOMIC DNA]</scope>
    <source>
        <strain evidence="4">USBA 140</strain>
    </source>
</reference>
<accession>A0A286GZX0</accession>
<dbReference type="InterPro" id="IPR010982">
    <property type="entry name" value="Lambda_DNA-bd_dom_sf"/>
</dbReference>
<dbReference type="CDD" id="cd00093">
    <property type="entry name" value="HTH_XRE"/>
    <property type="match status" value="1"/>
</dbReference>
<dbReference type="SUPFAM" id="SSF47413">
    <property type="entry name" value="lambda repressor-like DNA-binding domains"/>
    <property type="match status" value="1"/>
</dbReference>
<dbReference type="Gene3D" id="1.10.260.40">
    <property type="entry name" value="lambda repressor-like DNA-binding domains"/>
    <property type="match status" value="1"/>
</dbReference>
<sequence length="187" mass="20339">MKMTRPIGIDEVLEERKAIRQEQQARRAIRRAEIMSRLSPPPSWRRWRGTVARLRASIVDARKAAGLTQADAGLLIGVSQRTYRDYERGAIELQCAKVIQLAALLGLTVTVGACGNGQNSAHSKRPTDAGDGSHDAAAGAAAQEGFGIIERVNGFRLDPAPAPEHGSRDVETVQRVNDVRSTQMAEF</sequence>